<sequence length="64" mass="7243">MTDHSKDTPRTATTRTTSTPHSPSSANTWESSSSSTCHPRARKHAHTYWHKPFPHTGIVKPKQY</sequence>
<reference evidence="2" key="1">
    <citation type="submission" date="2024-04" db="UniProtKB">
        <authorList>
            <consortium name="EnsemblMetazoa"/>
        </authorList>
    </citation>
    <scope>IDENTIFICATION</scope>
    <source>
        <strain evidence="2">EBRO</strain>
    </source>
</reference>
<evidence type="ECO:0000256" key="1">
    <source>
        <dbReference type="SAM" id="MobiDB-lite"/>
    </source>
</evidence>
<dbReference type="AlphaFoldDB" id="A0AAG5CR03"/>
<feature type="compositionally biased region" description="Basic residues" evidence="1">
    <location>
        <begin position="39"/>
        <end position="53"/>
    </location>
</feature>
<feature type="compositionally biased region" description="Low complexity" evidence="1">
    <location>
        <begin position="10"/>
        <end position="35"/>
    </location>
</feature>
<evidence type="ECO:0000313" key="3">
    <source>
        <dbReference type="Proteomes" id="UP000075880"/>
    </source>
</evidence>
<feature type="region of interest" description="Disordered" evidence="1">
    <location>
        <begin position="1"/>
        <end position="64"/>
    </location>
</feature>
<evidence type="ECO:0000313" key="2">
    <source>
        <dbReference type="EnsemblMetazoa" id="ENSAATROPP000954"/>
    </source>
</evidence>
<protein>
    <submittedName>
        <fullName evidence="2">Uncharacterized protein</fullName>
    </submittedName>
</protein>
<organism evidence="2 3">
    <name type="scientific">Anopheles atroparvus</name>
    <name type="common">European mosquito</name>
    <dbReference type="NCBI Taxonomy" id="41427"/>
    <lineage>
        <taxon>Eukaryota</taxon>
        <taxon>Metazoa</taxon>
        <taxon>Ecdysozoa</taxon>
        <taxon>Arthropoda</taxon>
        <taxon>Hexapoda</taxon>
        <taxon>Insecta</taxon>
        <taxon>Pterygota</taxon>
        <taxon>Neoptera</taxon>
        <taxon>Endopterygota</taxon>
        <taxon>Diptera</taxon>
        <taxon>Nematocera</taxon>
        <taxon>Culicoidea</taxon>
        <taxon>Culicidae</taxon>
        <taxon>Anophelinae</taxon>
        <taxon>Anopheles</taxon>
    </lineage>
</organism>
<dbReference type="EnsemblMetazoa" id="ENSAATROPT001001">
    <property type="protein sequence ID" value="ENSAATROPP000954"/>
    <property type="gene ID" value="ENSAATROPG000796"/>
</dbReference>
<proteinExistence type="predicted"/>
<accession>A0AAG5CR03</accession>
<dbReference type="Proteomes" id="UP000075880">
    <property type="component" value="Unassembled WGS sequence"/>
</dbReference>
<name>A0AAG5CR03_ANOAO</name>
<keyword evidence="3" id="KW-1185">Reference proteome</keyword>